<dbReference type="EMBL" id="DS140464">
    <property type="protein sequence ID" value="EAX68618.1"/>
    <property type="molecule type" value="Genomic_DNA"/>
</dbReference>
<dbReference type="VEuPathDB" id="TrichDB:TVAGG3_0788270"/>
<name>A2HPP9_TRIV3</name>
<gene>
    <name evidence="2" type="ORF">TVAG_522150</name>
</gene>
<dbReference type="VEuPathDB" id="TrichDB:TVAG_522150"/>
<reference evidence="2" key="2">
    <citation type="journal article" date="2007" name="Science">
        <title>Draft genome sequence of the sexually transmitted pathogen Trichomonas vaginalis.</title>
        <authorList>
            <person name="Carlton J.M."/>
            <person name="Hirt R.P."/>
            <person name="Silva J.C."/>
            <person name="Delcher A.L."/>
            <person name="Schatz M."/>
            <person name="Zhao Q."/>
            <person name="Wortman J.R."/>
            <person name="Bidwell S.L."/>
            <person name="Alsmark U.C.M."/>
            <person name="Besteiro S."/>
            <person name="Sicheritz-Ponten T."/>
            <person name="Noel C.J."/>
            <person name="Dacks J.B."/>
            <person name="Foster P.G."/>
            <person name="Simillion C."/>
            <person name="Van de Peer Y."/>
            <person name="Miranda-Saavedra D."/>
            <person name="Barton G.J."/>
            <person name="Westrop G.D."/>
            <person name="Mueller S."/>
            <person name="Dessi D."/>
            <person name="Fiori P.L."/>
            <person name="Ren Q."/>
            <person name="Paulsen I."/>
            <person name="Zhang H."/>
            <person name="Bastida-Corcuera F.D."/>
            <person name="Simoes-Barbosa A."/>
            <person name="Brown M.T."/>
            <person name="Hayes R.D."/>
            <person name="Mukherjee M."/>
            <person name="Okumura C.Y."/>
            <person name="Schneider R."/>
            <person name="Smith A.J."/>
            <person name="Vanacova S."/>
            <person name="Villalvazo M."/>
            <person name="Haas B.J."/>
            <person name="Pertea M."/>
            <person name="Feldblyum T.V."/>
            <person name="Utterback T.R."/>
            <person name="Shu C.L."/>
            <person name="Osoegawa K."/>
            <person name="de Jong P.J."/>
            <person name="Hrdy I."/>
            <person name="Horvathova L."/>
            <person name="Zubacova Z."/>
            <person name="Dolezal P."/>
            <person name="Malik S.B."/>
            <person name="Logsdon J.M. Jr."/>
            <person name="Henze K."/>
            <person name="Gupta A."/>
            <person name="Wang C.C."/>
            <person name="Dunne R.L."/>
            <person name="Upcroft J.A."/>
            <person name="Upcroft P."/>
            <person name="White O."/>
            <person name="Salzberg S.L."/>
            <person name="Tang P."/>
            <person name="Chiu C.-H."/>
            <person name="Lee Y.-S."/>
            <person name="Embley T.M."/>
            <person name="Coombs G.H."/>
            <person name="Mottram J.C."/>
            <person name="Tachezy J."/>
            <person name="Fraser-Liggett C.M."/>
            <person name="Johnson P.J."/>
        </authorList>
    </citation>
    <scope>NUCLEOTIDE SEQUENCE [LARGE SCALE GENOMIC DNA]</scope>
    <source>
        <strain evidence="2">G3</strain>
    </source>
</reference>
<accession>A2HPP9</accession>
<keyword evidence="1" id="KW-1133">Transmembrane helix</keyword>
<keyword evidence="3" id="KW-1185">Reference proteome</keyword>
<reference evidence="2" key="1">
    <citation type="submission" date="2006-10" db="EMBL/GenBank/DDBJ databases">
        <authorList>
            <person name="Amadeo P."/>
            <person name="Zhao Q."/>
            <person name="Wortman J."/>
            <person name="Fraser-Liggett C."/>
            <person name="Carlton J."/>
        </authorList>
    </citation>
    <scope>NUCLEOTIDE SEQUENCE</scope>
    <source>
        <strain evidence="2">G3</strain>
    </source>
</reference>
<keyword evidence="1" id="KW-0472">Membrane</keyword>
<evidence type="ECO:0000313" key="3">
    <source>
        <dbReference type="Proteomes" id="UP000001542"/>
    </source>
</evidence>
<dbReference type="OrthoDB" id="10676322at2759"/>
<dbReference type="AlphaFoldDB" id="A2HPP9"/>
<organism evidence="2 3">
    <name type="scientific">Trichomonas vaginalis (strain ATCC PRA-98 / G3)</name>
    <dbReference type="NCBI Taxonomy" id="412133"/>
    <lineage>
        <taxon>Eukaryota</taxon>
        <taxon>Metamonada</taxon>
        <taxon>Parabasalia</taxon>
        <taxon>Trichomonadida</taxon>
        <taxon>Trichomonadidae</taxon>
        <taxon>Trichomonas</taxon>
    </lineage>
</organism>
<keyword evidence="1" id="KW-0812">Transmembrane</keyword>
<dbReference type="PANTHER" id="PTHR16861:SF4">
    <property type="entry name" value="SH3 DOMAIN PROTEIN (AFU_ORTHOLOGUE AFUA_1G13610)"/>
    <property type="match status" value="1"/>
</dbReference>
<feature type="transmembrane region" description="Helical" evidence="1">
    <location>
        <begin position="130"/>
        <end position="153"/>
    </location>
</feature>
<dbReference type="InParanoid" id="A2HPP9"/>
<dbReference type="RefSeq" id="XP_001281548.1">
    <property type="nucleotide sequence ID" value="XM_001281547.1"/>
</dbReference>
<evidence type="ECO:0000256" key="1">
    <source>
        <dbReference type="SAM" id="Phobius"/>
    </source>
</evidence>
<dbReference type="PANTHER" id="PTHR16861">
    <property type="entry name" value="GLYCOPROTEIN 38"/>
    <property type="match status" value="1"/>
</dbReference>
<proteinExistence type="predicted"/>
<sequence>MELPKVHCKNLKFIEILSLGGDCTIGSNYVYASPDDDLHIKIYIEKDVKSIDDEAFSDVNIDIFAYFGTNELEGNFLANAKSIRGVIASTNYQGDSIGGVKLTKKVPSYNIEEDNTNYELAKSAGLSGGAIAGIVIGVIVVIAIIAVVCFFIIRSKKKKSEDTAGNDV</sequence>
<dbReference type="Proteomes" id="UP000001542">
    <property type="component" value="Unassembled WGS sequence"/>
</dbReference>
<evidence type="ECO:0000313" key="2">
    <source>
        <dbReference type="EMBL" id="EAX68618.1"/>
    </source>
</evidence>
<dbReference type="KEGG" id="tva:4725960"/>
<dbReference type="SMR" id="A2HPP9"/>
<protein>
    <submittedName>
        <fullName evidence="2">Surface antigen BspA-like</fullName>
    </submittedName>
</protein>